<feature type="domain" description="Luciferase-like" evidence="5">
    <location>
        <begin position="1"/>
        <end position="224"/>
    </location>
</feature>
<comment type="caution">
    <text evidence="6">The sequence shown here is derived from an EMBL/GenBank/DDBJ whole genome shotgun (WGS) entry which is preliminary data.</text>
</comment>
<dbReference type="InterPro" id="IPR050172">
    <property type="entry name" value="SsuD_RutA_monooxygenase"/>
</dbReference>
<evidence type="ECO:0000256" key="1">
    <source>
        <dbReference type="ARBA" id="ARBA00022630"/>
    </source>
</evidence>
<evidence type="ECO:0000313" key="6">
    <source>
        <dbReference type="EMBL" id="MBB3042666.1"/>
    </source>
</evidence>
<dbReference type="SUPFAM" id="SSF51679">
    <property type="entry name" value="Bacterial luciferase-like"/>
    <property type="match status" value="1"/>
</dbReference>
<sequence length="270" mass="28689">MDLGLACSFRTTGGDRLGPALAQAGRAAEDLGFASWWAAGDREVAADRSHDPTLGLQCVARETTVIRLGYSGDLLSTEVAAVRAKRIASLDWFGRGRVELGLDLARPPAALADPFRPVDDHVGLAVDRLAAMRQLWTQRRATHEGEHVSFAGAIALPKPVGDRVPATHLRATTPDVLERYVAACGAPHGWLAWLETPGELVAGVEALTQVLGEAADDVRRTWFVRAADLAASRDAVAGLQVRVDEVVAYVDHVPTPTELTELAGLAGLVA</sequence>
<name>A0A7W4VVQ8_9ACTN</name>
<dbReference type="InterPro" id="IPR036661">
    <property type="entry name" value="Luciferase-like_sf"/>
</dbReference>
<keyword evidence="2" id="KW-0288">FMN</keyword>
<dbReference type="EMBL" id="JACHWR010000002">
    <property type="protein sequence ID" value="MBB3042666.1"/>
    <property type="molecule type" value="Genomic_DNA"/>
</dbReference>
<keyword evidence="7" id="KW-1185">Reference proteome</keyword>
<dbReference type="PANTHER" id="PTHR42847">
    <property type="entry name" value="ALKANESULFONATE MONOOXYGENASE"/>
    <property type="match status" value="1"/>
</dbReference>
<dbReference type="GO" id="GO:0046306">
    <property type="term" value="P:alkanesulfonate catabolic process"/>
    <property type="evidence" value="ECO:0007669"/>
    <property type="project" value="TreeGrafter"/>
</dbReference>
<reference evidence="6 7" key="1">
    <citation type="submission" date="2020-08" db="EMBL/GenBank/DDBJ databases">
        <title>Sequencing the genomes of 1000 actinobacteria strains.</title>
        <authorList>
            <person name="Klenk H.-P."/>
        </authorList>
    </citation>
    <scope>NUCLEOTIDE SEQUENCE [LARGE SCALE GENOMIC DNA]</scope>
    <source>
        <strain evidence="6 7">DSM 105498</strain>
    </source>
</reference>
<keyword evidence="4 6" id="KW-0503">Monooxygenase</keyword>
<keyword evidence="1" id="KW-0285">Flavoprotein</keyword>
<evidence type="ECO:0000256" key="2">
    <source>
        <dbReference type="ARBA" id="ARBA00022643"/>
    </source>
</evidence>
<dbReference type="RefSeq" id="WP_183592611.1">
    <property type="nucleotide sequence ID" value="NZ_JACHWR010000002.1"/>
</dbReference>
<keyword evidence="3" id="KW-0560">Oxidoreductase</keyword>
<proteinExistence type="predicted"/>
<protein>
    <submittedName>
        <fullName evidence="6">Alkanesulfonate monooxygenase SsuD/methylene tetrahydromethanopterin reductase-like flavin-dependent oxidoreductase (Luciferase family)</fullName>
    </submittedName>
</protein>
<evidence type="ECO:0000256" key="4">
    <source>
        <dbReference type="ARBA" id="ARBA00023033"/>
    </source>
</evidence>
<dbReference type="Gene3D" id="3.20.20.30">
    <property type="entry name" value="Luciferase-like domain"/>
    <property type="match status" value="1"/>
</dbReference>
<organism evidence="6 7">
    <name type="scientific">Nocardioides soli</name>
    <dbReference type="NCBI Taxonomy" id="1036020"/>
    <lineage>
        <taxon>Bacteria</taxon>
        <taxon>Bacillati</taxon>
        <taxon>Actinomycetota</taxon>
        <taxon>Actinomycetes</taxon>
        <taxon>Propionibacteriales</taxon>
        <taxon>Nocardioidaceae</taxon>
        <taxon>Nocardioides</taxon>
    </lineage>
</organism>
<evidence type="ECO:0000259" key="5">
    <source>
        <dbReference type="Pfam" id="PF00296"/>
    </source>
</evidence>
<accession>A0A7W4VVQ8</accession>
<evidence type="ECO:0000313" key="7">
    <source>
        <dbReference type="Proteomes" id="UP000589626"/>
    </source>
</evidence>
<dbReference type="Proteomes" id="UP000589626">
    <property type="component" value="Unassembled WGS sequence"/>
</dbReference>
<evidence type="ECO:0000256" key="3">
    <source>
        <dbReference type="ARBA" id="ARBA00023002"/>
    </source>
</evidence>
<gene>
    <name evidence="6" type="ORF">FHU40_002484</name>
</gene>
<dbReference type="AlphaFoldDB" id="A0A7W4VVQ8"/>
<dbReference type="Pfam" id="PF00296">
    <property type="entry name" value="Bac_luciferase"/>
    <property type="match status" value="1"/>
</dbReference>
<dbReference type="PANTHER" id="PTHR42847:SF4">
    <property type="entry name" value="ALKANESULFONATE MONOOXYGENASE-RELATED"/>
    <property type="match status" value="1"/>
</dbReference>
<dbReference type="GO" id="GO:0008726">
    <property type="term" value="F:alkanesulfonate monooxygenase activity"/>
    <property type="evidence" value="ECO:0007669"/>
    <property type="project" value="TreeGrafter"/>
</dbReference>
<dbReference type="InterPro" id="IPR011251">
    <property type="entry name" value="Luciferase-like_dom"/>
</dbReference>